<keyword evidence="3" id="KW-1185">Reference proteome</keyword>
<gene>
    <name evidence="2" type="ORF">LL965_13795</name>
</gene>
<accession>A0ABS8HFZ4</accession>
<name>A0ABS8HFZ4_9XANT</name>
<sequence length="82" mass="8969">MQDAGTRRLNLTQSVRYDAFGRAVSQTDARGNLANLSYDRNGRMIQVSRMVDDREDVSDLPVALAGAPDLTHPPGPGKLSER</sequence>
<organism evidence="2 3">
    <name type="scientific">Xanthomonas cassavae CFBP 4642</name>
    <dbReference type="NCBI Taxonomy" id="1219375"/>
    <lineage>
        <taxon>Bacteria</taxon>
        <taxon>Pseudomonadati</taxon>
        <taxon>Pseudomonadota</taxon>
        <taxon>Gammaproteobacteria</taxon>
        <taxon>Lysobacterales</taxon>
        <taxon>Lysobacteraceae</taxon>
        <taxon>Xanthomonas</taxon>
    </lineage>
</organism>
<feature type="region of interest" description="Disordered" evidence="1">
    <location>
        <begin position="63"/>
        <end position="82"/>
    </location>
</feature>
<evidence type="ECO:0000313" key="2">
    <source>
        <dbReference type="EMBL" id="MCC4621108.1"/>
    </source>
</evidence>
<dbReference type="NCBIfam" id="TIGR01643">
    <property type="entry name" value="YD_repeat_2x"/>
    <property type="match status" value="1"/>
</dbReference>
<evidence type="ECO:0000256" key="1">
    <source>
        <dbReference type="SAM" id="MobiDB-lite"/>
    </source>
</evidence>
<dbReference type="Pfam" id="PF05593">
    <property type="entry name" value="RHS_repeat"/>
    <property type="match status" value="1"/>
</dbReference>
<protein>
    <submittedName>
        <fullName evidence="2">RHS repeat protein</fullName>
    </submittedName>
</protein>
<dbReference type="Gene3D" id="2.180.10.10">
    <property type="entry name" value="RHS repeat-associated core"/>
    <property type="match status" value="1"/>
</dbReference>
<comment type="caution">
    <text evidence="2">The sequence shown here is derived from an EMBL/GenBank/DDBJ whole genome shotgun (WGS) entry which is preliminary data.</text>
</comment>
<dbReference type="EMBL" id="JAJGQJ010000032">
    <property type="protein sequence ID" value="MCC4621108.1"/>
    <property type="molecule type" value="Genomic_DNA"/>
</dbReference>
<dbReference type="InterPro" id="IPR006530">
    <property type="entry name" value="YD"/>
</dbReference>
<evidence type="ECO:0000313" key="3">
    <source>
        <dbReference type="Proteomes" id="UP001199206"/>
    </source>
</evidence>
<dbReference type="InterPro" id="IPR031325">
    <property type="entry name" value="RHS_repeat"/>
</dbReference>
<proteinExistence type="predicted"/>
<reference evidence="2 3" key="1">
    <citation type="submission" date="2021-10" db="EMBL/GenBank/DDBJ databases">
        <title>Genome sequencing of Xanthomonas strains from NCPPB.</title>
        <authorList>
            <person name="Hussein R."/>
            <person name="Harrison J."/>
            <person name="Studholme D.J."/>
            <person name="Vicente J."/>
            <person name="Grant M."/>
        </authorList>
    </citation>
    <scope>NUCLEOTIDE SEQUENCE [LARGE SCALE GENOMIC DNA]</scope>
    <source>
        <strain evidence="2 3">NCPPB 101</strain>
    </source>
</reference>
<dbReference type="Proteomes" id="UP001199206">
    <property type="component" value="Unassembled WGS sequence"/>
</dbReference>